<organism evidence="10 11">
    <name type="scientific">Spizellomyces punctatus (strain DAOM BR117)</name>
    <dbReference type="NCBI Taxonomy" id="645134"/>
    <lineage>
        <taxon>Eukaryota</taxon>
        <taxon>Fungi</taxon>
        <taxon>Fungi incertae sedis</taxon>
        <taxon>Chytridiomycota</taxon>
        <taxon>Chytridiomycota incertae sedis</taxon>
        <taxon>Chytridiomycetes</taxon>
        <taxon>Spizellomycetales</taxon>
        <taxon>Spizellomycetaceae</taxon>
        <taxon>Spizellomyces</taxon>
    </lineage>
</organism>
<dbReference type="PANTHER" id="PTHR12263:SF0">
    <property type="entry name" value="V-TYPE PROTON ATPASE SUBUNIT"/>
    <property type="match status" value="1"/>
</dbReference>
<keyword evidence="4 9" id="KW-0812">Transmembrane</keyword>
<keyword evidence="7" id="KW-0406">Ion transport</keyword>
<dbReference type="Pfam" id="PF05493">
    <property type="entry name" value="ATP_synt_H"/>
    <property type="match status" value="1"/>
</dbReference>
<dbReference type="RefSeq" id="XP_016611191.1">
    <property type="nucleotide sequence ID" value="XM_016750509.1"/>
</dbReference>
<keyword evidence="8 9" id="KW-0472">Membrane</keyword>
<comment type="subcellular location">
    <subcellularLocation>
        <location evidence="1">Endomembrane system</location>
        <topology evidence="1">Multi-pass membrane protein</topology>
    </subcellularLocation>
</comment>
<dbReference type="FunCoup" id="A0A0L0HPY4">
    <property type="interactions" value="84"/>
</dbReference>
<dbReference type="GO" id="GO:0033179">
    <property type="term" value="C:proton-transporting V-type ATPase, V0 domain"/>
    <property type="evidence" value="ECO:0007669"/>
    <property type="project" value="InterPro"/>
</dbReference>
<dbReference type="PANTHER" id="PTHR12263">
    <property type="entry name" value="VACUOLAR ATP SYNTHASE SUBUNIT H"/>
    <property type="match status" value="1"/>
</dbReference>
<dbReference type="Proteomes" id="UP000053201">
    <property type="component" value="Unassembled WGS sequence"/>
</dbReference>
<keyword evidence="6 9" id="KW-1133">Transmembrane helix</keyword>
<accession>A0A0L0HPY4</accession>
<feature type="transmembrane region" description="Helical" evidence="9">
    <location>
        <begin position="31"/>
        <end position="54"/>
    </location>
</feature>
<evidence type="ECO:0000256" key="2">
    <source>
        <dbReference type="ARBA" id="ARBA00008328"/>
    </source>
</evidence>
<dbReference type="EMBL" id="KQ257452">
    <property type="protein sequence ID" value="KND03152.1"/>
    <property type="molecule type" value="Genomic_DNA"/>
</dbReference>
<sequence>MSGVAVIVTFILFAIAGGVGFYFIPKSPDQVLYRTVLSLTLACTWTMWALTYLAQLNPLIVPERSYGHHNSTHDEH</sequence>
<dbReference type="STRING" id="645134.A0A0L0HPY4"/>
<dbReference type="VEuPathDB" id="FungiDB:SPPG_02215"/>
<dbReference type="GO" id="GO:0046961">
    <property type="term" value="F:proton-transporting ATPase activity, rotational mechanism"/>
    <property type="evidence" value="ECO:0007669"/>
    <property type="project" value="InterPro"/>
</dbReference>
<keyword evidence="5" id="KW-0375">Hydrogen ion transport</keyword>
<evidence type="ECO:0000313" key="11">
    <source>
        <dbReference type="Proteomes" id="UP000053201"/>
    </source>
</evidence>
<evidence type="ECO:0000256" key="1">
    <source>
        <dbReference type="ARBA" id="ARBA00004127"/>
    </source>
</evidence>
<reference evidence="10 11" key="1">
    <citation type="submission" date="2009-08" db="EMBL/GenBank/DDBJ databases">
        <title>The Genome Sequence of Spizellomyces punctatus strain DAOM BR117.</title>
        <authorList>
            <consortium name="The Broad Institute Genome Sequencing Platform"/>
            <person name="Russ C."/>
            <person name="Cuomo C."/>
            <person name="Shea T."/>
            <person name="Young S.K."/>
            <person name="Zeng Q."/>
            <person name="Koehrsen M."/>
            <person name="Haas B."/>
            <person name="Borodovsky M."/>
            <person name="Guigo R."/>
            <person name="Alvarado L."/>
            <person name="Berlin A."/>
            <person name="Bochicchio J."/>
            <person name="Borenstein D."/>
            <person name="Chapman S."/>
            <person name="Chen Z."/>
            <person name="Engels R."/>
            <person name="Freedman E."/>
            <person name="Gellesch M."/>
            <person name="Goldberg J."/>
            <person name="Griggs A."/>
            <person name="Gujja S."/>
            <person name="Heiman D."/>
            <person name="Hepburn T."/>
            <person name="Howarth C."/>
            <person name="Jen D."/>
            <person name="Larson L."/>
            <person name="Lewis B."/>
            <person name="Mehta T."/>
            <person name="Park D."/>
            <person name="Pearson M."/>
            <person name="Roberts A."/>
            <person name="Saif S."/>
            <person name="Shenoy N."/>
            <person name="Sisk P."/>
            <person name="Stolte C."/>
            <person name="Sykes S."/>
            <person name="Thomson T."/>
            <person name="Walk T."/>
            <person name="White J."/>
            <person name="Yandava C."/>
            <person name="Burger G."/>
            <person name="Gray M.W."/>
            <person name="Holland P.W.H."/>
            <person name="King N."/>
            <person name="Lang F.B.F."/>
            <person name="Roger A.J."/>
            <person name="Ruiz-Trillo I."/>
            <person name="Lander E."/>
            <person name="Nusbaum C."/>
        </authorList>
    </citation>
    <scope>NUCLEOTIDE SEQUENCE [LARGE SCALE GENOMIC DNA]</scope>
    <source>
        <strain evidence="10 11">DAOM BR117</strain>
    </source>
</reference>
<evidence type="ECO:0000256" key="5">
    <source>
        <dbReference type="ARBA" id="ARBA00022781"/>
    </source>
</evidence>
<evidence type="ECO:0000256" key="8">
    <source>
        <dbReference type="ARBA" id="ARBA00023136"/>
    </source>
</evidence>
<dbReference type="InterPro" id="IPR008389">
    <property type="entry name" value="ATPase_V0-cplx_e1/e2_su"/>
</dbReference>
<keyword evidence="11" id="KW-1185">Reference proteome</keyword>
<comment type="similarity">
    <text evidence="2">Belongs to the V-ATPase e1/e2 subunit family.</text>
</comment>
<proteinExistence type="inferred from homology"/>
<evidence type="ECO:0000256" key="4">
    <source>
        <dbReference type="ARBA" id="ARBA00022692"/>
    </source>
</evidence>
<evidence type="ECO:0000256" key="6">
    <source>
        <dbReference type="ARBA" id="ARBA00022989"/>
    </source>
</evidence>
<dbReference type="OrthoDB" id="1508846at2759"/>
<evidence type="ECO:0000256" key="9">
    <source>
        <dbReference type="SAM" id="Phobius"/>
    </source>
</evidence>
<protein>
    <submittedName>
        <fullName evidence="10">Uncharacterized protein</fullName>
    </submittedName>
</protein>
<dbReference type="InParanoid" id="A0A0L0HPY4"/>
<dbReference type="AlphaFoldDB" id="A0A0L0HPY4"/>
<dbReference type="OMA" id="WAITYLC"/>
<evidence type="ECO:0000313" key="10">
    <source>
        <dbReference type="EMBL" id="KND03152.1"/>
    </source>
</evidence>
<evidence type="ECO:0000256" key="7">
    <source>
        <dbReference type="ARBA" id="ARBA00023065"/>
    </source>
</evidence>
<keyword evidence="3" id="KW-0813">Transport</keyword>
<gene>
    <name evidence="10" type="ORF">SPPG_02215</name>
</gene>
<evidence type="ECO:0000256" key="3">
    <source>
        <dbReference type="ARBA" id="ARBA00022448"/>
    </source>
</evidence>
<dbReference type="GeneID" id="27685818"/>
<name>A0A0L0HPY4_SPIPD</name>
<dbReference type="GO" id="GO:0012505">
    <property type="term" value="C:endomembrane system"/>
    <property type="evidence" value="ECO:0007669"/>
    <property type="project" value="UniProtKB-SubCell"/>
</dbReference>
<feature type="transmembrane region" description="Helical" evidence="9">
    <location>
        <begin position="6"/>
        <end position="24"/>
    </location>
</feature>